<dbReference type="NCBIfam" id="NF001126">
    <property type="entry name" value="PRK00139.1-4"/>
    <property type="match status" value="1"/>
</dbReference>
<dbReference type="InterPro" id="IPR035911">
    <property type="entry name" value="MurE/MurF_N"/>
</dbReference>
<proteinExistence type="inferred from homology"/>
<evidence type="ECO:0000259" key="4">
    <source>
        <dbReference type="Pfam" id="PF08245"/>
    </source>
</evidence>
<accession>A0A6J5Z140</accession>
<comment type="similarity">
    <text evidence="1">Belongs to the MurCDEF family. MurE subfamily.</text>
</comment>
<evidence type="ECO:0000259" key="3">
    <source>
        <dbReference type="Pfam" id="PF02875"/>
    </source>
</evidence>
<dbReference type="EMBL" id="CAESAG010000045">
    <property type="protein sequence ID" value="CAB4334089.1"/>
    <property type="molecule type" value="Genomic_DNA"/>
</dbReference>
<dbReference type="InterPro" id="IPR036565">
    <property type="entry name" value="Mur-like_cat_sf"/>
</dbReference>
<dbReference type="PANTHER" id="PTHR23135:SF4">
    <property type="entry name" value="UDP-N-ACETYLMURAMOYL-L-ALANYL-D-GLUTAMATE--2,6-DIAMINOPIMELATE LIGASE MURE HOMOLOG, CHLOROPLASTIC"/>
    <property type="match status" value="1"/>
</dbReference>
<dbReference type="AlphaFoldDB" id="A0A6J5Z140"/>
<name>A0A6J5Z140_9ZZZZ</name>
<dbReference type="GO" id="GO:0008360">
    <property type="term" value="P:regulation of cell shape"/>
    <property type="evidence" value="ECO:0007669"/>
    <property type="project" value="InterPro"/>
</dbReference>
<dbReference type="Gene3D" id="3.90.190.20">
    <property type="entry name" value="Mur ligase, C-terminal domain"/>
    <property type="match status" value="1"/>
</dbReference>
<dbReference type="Pfam" id="PF08245">
    <property type="entry name" value="Mur_ligase_M"/>
    <property type="match status" value="1"/>
</dbReference>
<dbReference type="PANTHER" id="PTHR23135">
    <property type="entry name" value="MUR LIGASE FAMILY MEMBER"/>
    <property type="match status" value="1"/>
</dbReference>
<dbReference type="NCBIfam" id="TIGR01085">
    <property type="entry name" value="murE"/>
    <property type="match status" value="1"/>
</dbReference>
<dbReference type="InterPro" id="IPR000713">
    <property type="entry name" value="Mur_ligase_N"/>
</dbReference>
<sequence length="496" mass="52572">MIRPLATFSLSLSEVAHLVGAKCESDLHITGVSHKDSEIEAGDLFLAIPGAKVHGASFAGSAEKNGAVAILTDAEGAKLASNLPVILPVIIVSDVRSAGAIIASALYKDPTRDMHSIGITGTNGKTTVTTLLHQIFLAAGHESGLIGTVETRIGSEVIPSTRTTPEAADLQALSAAMRERHMRHLVMEVSSHAITLKRIKGSHFSIVGFTNLSQDHLDFHGDMESYFEAKAKLFTYEYAESGYINIDSAYGETIASQCDIPVVTISRLDKSATWHFSEVHAGASGTQFSIRGVEGILIESTTQLFGGYNLDNLLMAVAIAYASGVDPVELATIIPHLTGAPGRLEPVSIGQDFTALVDYAHSPDAVMNVLAAAREFTSGRVIAVLGCGGDRDKSKRPLMGGALLKGSDIAIFTSDNPRSEDPSEILIDMTSGLALAESSQIISERDEAIRYAVSQAKAGDTVLILGKGHEVGQEIKGITTPFDDRLQLARAIEGRK</sequence>
<dbReference type="InterPro" id="IPR036615">
    <property type="entry name" value="Mur_ligase_C_dom_sf"/>
</dbReference>
<dbReference type="InterPro" id="IPR004101">
    <property type="entry name" value="Mur_ligase_C"/>
</dbReference>
<dbReference type="HAMAP" id="MF_00208">
    <property type="entry name" value="MurE"/>
    <property type="match status" value="1"/>
</dbReference>
<reference evidence="5" key="1">
    <citation type="submission" date="2020-05" db="EMBL/GenBank/DDBJ databases">
        <authorList>
            <person name="Chiriac C."/>
            <person name="Salcher M."/>
            <person name="Ghai R."/>
            <person name="Kavagutti S V."/>
        </authorList>
    </citation>
    <scope>NUCLEOTIDE SEQUENCE</scope>
</reference>
<dbReference type="Pfam" id="PF02875">
    <property type="entry name" value="Mur_ligase_C"/>
    <property type="match status" value="1"/>
</dbReference>
<dbReference type="SUPFAM" id="SSF53244">
    <property type="entry name" value="MurD-like peptide ligases, peptide-binding domain"/>
    <property type="match status" value="1"/>
</dbReference>
<feature type="domain" description="Mur ligase N-terminal catalytic" evidence="2">
    <location>
        <begin position="28"/>
        <end position="86"/>
    </location>
</feature>
<dbReference type="SUPFAM" id="SSF53623">
    <property type="entry name" value="MurD-like peptide ligases, catalytic domain"/>
    <property type="match status" value="1"/>
</dbReference>
<evidence type="ECO:0000256" key="1">
    <source>
        <dbReference type="ARBA" id="ARBA00005898"/>
    </source>
</evidence>
<feature type="domain" description="Mur ligase C-terminal" evidence="3">
    <location>
        <begin position="342"/>
        <end position="468"/>
    </location>
</feature>
<evidence type="ECO:0000313" key="5">
    <source>
        <dbReference type="EMBL" id="CAB4334089.1"/>
    </source>
</evidence>
<protein>
    <submittedName>
        <fullName evidence="5">Unannotated protein</fullName>
    </submittedName>
</protein>
<dbReference type="GO" id="GO:0016881">
    <property type="term" value="F:acid-amino acid ligase activity"/>
    <property type="evidence" value="ECO:0007669"/>
    <property type="project" value="InterPro"/>
</dbReference>
<dbReference type="GO" id="GO:0051301">
    <property type="term" value="P:cell division"/>
    <property type="evidence" value="ECO:0007669"/>
    <property type="project" value="InterPro"/>
</dbReference>
<dbReference type="SUPFAM" id="SSF63418">
    <property type="entry name" value="MurE/MurF N-terminal domain"/>
    <property type="match status" value="1"/>
</dbReference>
<dbReference type="Gene3D" id="3.40.1390.10">
    <property type="entry name" value="MurE/MurF, N-terminal domain"/>
    <property type="match status" value="1"/>
</dbReference>
<evidence type="ECO:0000259" key="2">
    <source>
        <dbReference type="Pfam" id="PF01225"/>
    </source>
</evidence>
<gene>
    <name evidence="5" type="ORF">UFOPK4080_00414</name>
</gene>
<dbReference type="GO" id="GO:0005524">
    <property type="term" value="F:ATP binding"/>
    <property type="evidence" value="ECO:0007669"/>
    <property type="project" value="InterPro"/>
</dbReference>
<dbReference type="GO" id="GO:0005737">
    <property type="term" value="C:cytoplasm"/>
    <property type="evidence" value="ECO:0007669"/>
    <property type="project" value="InterPro"/>
</dbReference>
<feature type="domain" description="Mur ligase central" evidence="4">
    <location>
        <begin position="119"/>
        <end position="320"/>
    </location>
</feature>
<organism evidence="5">
    <name type="scientific">freshwater metagenome</name>
    <dbReference type="NCBI Taxonomy" id="449393"/>
    <lineage>
        <taxon>unclassified sequences</taxon>
        <taxon>metagenomes</taxon>
        <taxon>ecological metagenomes</taxon>
    </lineage>
</organism>
<dbReference type="Pfam" id="PF01225">
    <property type="entry name" value="Mur_ligase"/>
    <property type="match status" value="1"/>
</dbReference>
<dbReference type="InterPro" id="IPR005761">
    <property type="entry name" value="UDP-N-AcMur-Glu-dNH2Pim_ligase"/>
</dbReference>
<dbReference type="Gene3D" id="3.40.1190.10">
    <property type="entry name" value="Mur-like, catalytic domain"/>
    <property type="match status" value="1"/>
</dbReference>
<dbReference type="NCBIfam" id="NF001124">
    <property type="entry name" value="PRK00139.1-2"/>
    <property type="match status" value="1"/>
</dbReference>
<dbReference type="InterPro" id="IPR013221">
    <property type="entry name" value="Mur_ligase_cen"/>
</dbReference>